<dbReference type="Proteomes" id="UP001642484">
    <property type="component" value="Unassembled WGS sequence"/>
</dbReference>
<dbReference type="EMBL" id="CAXAMN010025805">
    <property type="protein sequence ID" value="CAK9098289.1"/>
    <property type="molecule type" value="Genomic_DNA"/>
</dbReference>
<evidence type="ECO:0000313" key="3">
    <source>
        <dbReference type="Proteomes" id="UP001642484"/>
    </source>
</evidence>
<name>A0ABP0RDF5_9DINO</name>
<sequence length="271" mass="30324">MSLSLSALLLTLPPSLRDLRVDFWWHLLVLWAQVLVAGGLSLGLCFVAWSDHDGLRIGMEQFAFLLTLLAVYVFGVRQLSVQCCGRRNAQYARRRSTMLWGDRGVPWEAPPRLAPPVSELLEDILAKGLAQTGTAVVDATSTCDRNRWMRRVARSVEVLEVVARILLWIHMAVLGTRSLLEQDTNFGLWVFLAALQLRQLRLSACDVPRAALDAALAGLLQYFRTTFAEWPLAAPRRIRCSASAWYCFGRTFDMLCTSAGSPWRCPSCGIL</sequence>
<evidence type="ECO:0000256" key="1">
    <source>
        <dbReference type="SAM" id="Phobius"/>
    </source>
</evidence>
<protein>
    <submittedName>
        <fullName evidence="2">Uncharacterized protein</fullName>
    </submittedName>
</protein>
<proteinExistence type="predicted"/>
<gene>
    <name evidence="2" type="ORF">CCMP2556_LOCUS46582</name>
</gene>
<keyword evidence="1" id="KW-1133">Transmembrane helix</keyword>
<feature type="transmembrane region" description="Helical" evidence="1">
    <location>
        <begin position="27"/>
        <end position="50"/>
    </location>
</feature>
<feature type="transmembrane region" description="Helical" evidence="1">
    <location>
        <begin position="62"/>
        <end position="80"/>
    </location>
</feature>
<comment type="caution">
    <text evidence="2">The sequence shown here is derived from an EMBL/GenBank/DDBJ whole genome shotgun (WGS) entry which is preliminary data.</text>
</comment>
<keyword evidence="3" id="KW-1185">Reference proteome</keyword>
<reference evidence="2 3" key="1">
    <citation type="submission" date="2024-02" db="EMBL/GenBank/DDBJ databases">
        <authorList>
            <person name="Chen Y."/>
            <person name="Shah S."/>
            <person name="Dougan E. K."/>
            <person name="Thang M."/>
            <person name="Chan C."/>
        </authorList>
    </citation>
    <scope>NUCLEOTIDE SEQUENCE [LARGE SCALE GENOMIC DNA]</scope>
</reference>
<accession>A0ABP0RDF5</accession>
<keyword evidence="1" id="KW-0812">Transmembrane</keyword>
<keyword evidence="1" id="KW-0472">Membrane</keyword>
<organism evidence="2 3">
    <name type="scientific">Durusdinium trenchii</name>
    <dbReference type="NCBI Taxonomy" id="1381693"/>
    <lineage>
        <taxon>Eukaryota</taxon>
        <taxon>Sar</taxon>
        <taxon>Alveolata</taxon>
        <taxon>Dinophyceae</taxon>
        <taxon>Suessiales</taxon>
        <taxon>Symbiodiniaceae</taxon>
        <taxon>Durusdinium</taxon>
    </lineage>
</organism>
<evidence type="ECO:0000313" key="2">
    <source>
        <dbReference type="EMBL" id="CAK9098289.1"/>
    </source>
</evidence>